<dbReference type="Pfam" id="PF00990">
    <property type="entry name" value="GGDEF"/>
    <property type="match status" value="1"/>
</dbReference>
<evidence type="ECO:0000259" key="4">
    <source>
        <dbReference type="PROSITE" id="PS50887"/>
    </source>
</evidence>
<feature type="transmembrane region" description="Helical" evidence="3">
    <location>
        <begin position="37"/>
        <end position="56"/>
    </location>
</feature>
<proteinExistence type="predicted"/>
<protein>
    <recommendedName>
        <fullName evidence="1">diguanylate cyclase</fullName>
        <ecNumber evidence="1">2.7.7.65</ecNumber>
    </recommendedName>
</protein>
<dbReference type="NCBIfam" id="TIGR00254">
    <property type="entry name" value="GGDEF"/>
    <property type="match status" value="1"/>
</dbReference>
<dbReference type="PANTHER" id="PTHR45138">
    <property type="entry name" value="REGULATORY COMPONENTS OF SENSORY TRANSDUCTION SYSTEM"/>
    <property type="match status" value="1"/>
</dbReference>
<sequence>MPEAGLYLAMSHPIVIAVVAGGLIAMSRIGYSRRHEMICFGVSYLAYSLAMVLQVWPPALPRPLNVGLSAVIYLAAVLMFCAALASISDKSYPWRAALVLVVVAICLRVYFAYSGASSLYVTATLHMAASLLFLHVVWLSRRLRAGFWADRLLWYSLLLFALTMLPRLMWMIDYKGNEYGVDLSTYWVVTQITFTVFLSVVAMSLMMSVMHRRLLLERELSEIDFLTGLHNRRGLSIKVGERLKGVQCYSVIVIDMDFFKRINDTHGHAMGDQVLVQAADVIRATMRASDLLARVGGEEFVVVMPDTGISDAQTIAHRLQLAFEQTPFGSSRIRITCTVSMGLACFKGDVLLRQGLPFVDELLFEAKQAGRNQVIVHPGVVKDLTRMSTPGSGSSPTFST</sequence>
<organism evidence="5 6">
    <name type="scientific">Orrella marina</name>
    <dbReference type="NCBI Taxonomy" id="2163011"/>
    <lineage>
        <taxon>Bacteria</taxon>
        <taxon>Pseudomonadati</taxon>
        <taxon>Pseudomonadota</taxon>
        <taxon>Betaproteobacteria</taxon>
        <taxon>Burkholderiales</taxon>
        <taxon>Alcaligenaceae</taxon>
        <taxon>Orrella</taxon>
    </lineage>
</organism>
<keyword evidence="3" id="KW-0472">Membrane</keyword>
<dbReference type="Gene3D" id="3.30.70.270">
    <property type="match status" value="1"/>
</dbReference>
<dbReference type="SUPFAM" id="SSF55073">
    <property type="entry name" value="Nucleotide cyclase"/>
    <property type="match status" value="1"/>
</dbReference>
<dbReference type="CDD" id="cd01949">
    <property type="entry name" value="GGDEF"/>
    <property type="match status" value="1"/>
</dbReference>
<keyword evidence="3" id="KW-0812">Transmembrane</keyword>
<keyword evidence="3" id="KW-1133">Transmembrane helix</keyword>
<dbReference type="OrthoDB" id="9813903at2"/>
<dbReference type="InterPro" id="IPR029787">
    <property type="entry name" value="Nucleotide_cyclase"/>
</dbReference>
<dbReference type="InterPro" id="IPR043128">
    <property type="entry name" value="Rev_trsase/Diguanyl_cyclase"/>
</dbReference>
<evidence type="ECO:0000256" key="2">
    <source>
        <dbReference type="ARBA" id="ARBA00034247"/>
    </source>
</evidence>
<dbReference type="InterPro" id="IPR000160">
    <property type="entry name" value="GGDEF_dom"/>
</dbReference>
<evidence type="ECO:0000256" key="3">
    <source>
        <dbReference type="SAM" id="Phobius"/>
    </source>
</evidence>
<feature type="transmembrane region" description="Helical" evidence="3">
    <location>
        <begin position="152"/>
        <end position="172"/>
    </location>
</feature>
<dbReference type="Proteomes" id="UP000244571">
    <property type="component" value="Chromosome"/>
</dbReference>
<feature type="transmembrane region" description="Helical" evidence="3">
    <location>
        <begin position="184"/>
        <end position="209"/>
    </location>
</feature>
<feature type="transmembrane region" description="Helical" evidence="3">
    <location>
        <begin position="68"/>
        <end position="87"/>
    </location>
</feature>
<name>A0A2R4XFG5_9BURK</name>
<dbReference type="FunFam" id="3.30.70.270:FF:000001">
    <property type="entry name" value="Diguanylate cyclase domain protein"/>
    <property type="match status" value="1"/>
</dbReference>
<dbReference type="KEGG" id="boz:DBV39_00770"/>
<reference evidence="5 6" key="1">
    <citation type="submission" date="2018-04" db="EMBL/GenBank/DDBJ databases">
        <title>Bordetella sp. HZ20 isolated from seawater.</title>
        <authorList>
            <person name="Sun C."/>
        </authorList>
    </citation>
    <scope>NUCLEOTIDE SEQUENCE [LARGE SCALE GENOMIC DNA]</scope>
    <source>
        <strain evidence="5 6">HZ20</strain>
    </source>
</reference>
<evidence type="ECO:0000313" key="6">
    <source>
        <dbReference type="Proteomes" id="UP000244571"/>
    </source>
</evidence>
<dbReference type="RefSeq" id="WP_108619930.1">
    <property type="nucleotide sequence ID" value="NZ_CP028901.1"/>
</dbReference>
<dbReference type="EMBL" id="CP028901">
    <property type="protein sequence ID" value="AWB32489.1"/>
    <property type="molecule type" value="Genomic_DNA"/>
</dbReference>
<feature type="domain" description="GGDEF" evidence="4">
    <location>
        <begin position="247"/>
        <end position="379"/>
    </location>
</feature>
<dbReference type="InterPro" id="IPR050469">
    <property type="entry name" value="Diguanylate_Cyclase"/>
</dbReference>
<dbReference type="AlphaFoldDB" id="A0A2R4XFG5"/>
<feature type="transmembrane region" description="Helical" evidence="3">
    <location>
        <begin position="94"/>
        <end position="113"/>
    </location>
</feature>
<accession>A0A2R4XFG5</accession>
<comment type="catalytic activity">
    <reaction evidence="2">
        <text>2 GTP = 3',3'-c-di-GMP + 2 diphosphate</text>
        <dbReference type="Rhea" id="RHEA:24898"/>
        <dbReference type="ChEBI" id="CHEBI:33019"/>
        <dbReference type="ChEBI" id="CHEBI:37565"/>
        <dbReference type="ChEBI" id="CHEBI:58805"/>
        <dbReference type="EC" id="2.7.7.65"/>
    </reaction>
</comment>
<dbReference type="SMART" id="SM00267">
    <property type="entry name" value="GGDEF"/>
    <property type="match status" value="1"/>
</dbReference>
<dbReference type="PANTHER" id="PTHR45138:SF9">
    <property type="entry name" value="DIGUANYLATE CYCLASE DGCM-RELATED"/>
    <property type="match status" value="1"/>
</dbReference>
<gene>
    <name evidence="5" type="ORF">DBV39_00770</name>
</gene>
<evidence type="ECO:0000256" key="1">
    <source>
        <dbReference type="ARBA" id="ARBA00012528"/>
    </source>
</evidence>
<dbReference type="GO" id="GO:0052621">
    <property type="term" value="F:diguanylate cyclase activity"/>
    <property type="evidence" value="ECO:0007669"/>
    <property type="project" value="UniProtKB-EC"/>
</dbReference>
<feature type="transmembrane region" description="Helical" evidence="3">
    <location>
        <begin position="6"/>
        <end position="25"/>
    </location>
</feature>
<feature type="transmembrane region" description="Helical" evidence="3">
    <location>
        <begin position="119"/>
        <end position="140"/>
    </location>
</feature>
<dbReference type="EC" id="2.7.7.65" evidence="1"/>
<keyword evidence="6" id="KW-1185">Reference proteome</keyword>
<evidence type="ECO:0000313" key="5">
    <source>
        <dbReference type="EMBL" id="AWB32489.1"/>
    </source>
</evidence>
<dbReference type="PROSITE" id="PS50887">
    <property type="entry name" value="GGDEF"/>
    <property type="match status" value="1"/>
</dbReference>